<dbReference type="InterPro" id="IPR036390">
    <property type="entry name" value="WH_DNA-bd_sf"/>
</dbReference>
<evidence type="ECO:0000313" key="6">
    <source>
        <dbReference type="Proteomes" id="UP000540014"/>
    </source>
</evidence>
<dbReference type="SMART" id="SM00866">
    <property type="entry name" value="UTRA"/>
    <property type="match status" value="1"/>
</dbReference>
<dbReference type="PROSITE" id="PS50949">
    <property type="entry name" value="HTH_GNTR"/>
    <property type="match status" value="1"/>
</dbReference>
<dbReference type="RefSeq" id="WP_168966820.1">
    <property type="nucleotide sequence ID" value="NZ_JABAFR010000049.1"/>
</dbReference>
<dbReference type="GO" id="GO:0045892">
    <property type="term" value="P:negative regulation of DNA-templated transcription"/>
    <property type="evidence" value="ECO:0007669"/>
    <property type="project" value="TreeGrafter"/>
</dbReference>
<gene>
    <name evidence="5" type="ORF">HF861_11675</name>
</gene>
<dbReference type="SUPFAM" id="SSF46785">
    <property type="entry name" value="Winged helix' DNA-binding domain"/>
    <property type="match status" value="1"/>
</dbReference>
<keyword evidence="2" id="KW-0238">DNA-binding</keyword>
<accession>A0A7X9RKQ1</accession>
<keyword evidence="1" id="KW-0805">Transcription regulation</keyword>
<dbReference type="InterPro" id="IPR000524">
    <property type="entry name" value="Tscrpt_reg_HTH_GntR"/>
</dbReference>
<evidence type="ECO:0000259" key="4">
    <source>
        <dbReference type="PROSITE" id="PS50949"/>
    </source>
</evidence>
<feature type="domain" description="HTH gntR-type" evidence="4">
    <location>
        <begin position="13"/>
        <end position="81"/>
    </location>
</feature>
<dbReference type="CDD" id="cd07377">
    <property type="entry name" value="WHTH_GntR"/>
    <property type="match status" value="1"/>
</dbReference>
<dbReference type="Pfam" id="PF00392">
    <property type="entry name" value="GntR"/>
    <property type="match status" value="1"/>
</dbReference>
<proteinExistence type="predicted"/>
<reference evidence="5 6" key="1">
    <citation type="submission" date="2020-04" db="EMBL/GenBank/DDBJ databases">
        <authorList>
            <person name="Hitch T.C.A."/>
            <person name="Wylensek D."/>
            <person name="Clavel T."/>
        </authorList>
    </citation>
    <scope>NUCLEOTIDE SEQUENCE [LARGE SCALE GENOMIC DNA]</scope>
    <source>
        <strain evidence="5 6">BSM-383-APC-22F</strain>
    </source>
</reference>
<protein>
    <submittedName>
        <fullName evidence="5">GntR family transcriptional regulator</fullName>
    </submittedName>
</protein>
<dbReference type="EMBL" id="JABAFR010000049">
    <property type="protein sequence ID" value="NME45519.1"/>
    <property type="molecule type" value="Genomic_DNA"/>
</dbReference>
<dbReference type="PANTHER" id="PTHR44846">
    <property type="entry name" value="MANNOSYL-D-GLYCERATE TRANSPORT/METABOLISM SYSTEM REPRESSOR MNGR-RELATED"/>
    <property type="match status" value="1"/>
</dbReference>
<dbReference type="Proteomes" id="UP000540014">
    <property type="component" value="Unassembled WGS sequence"/>
</dbReference>
<dbReference type="InterPro" id="IPR011663">
    <property type="entry name" value="UTRA"/>
</dbReference>
<evidence type="ECO:0000256" key="3">
    <source>
        <dbReference type="ARBA" id="ARBA00023163"/>
    </source>
</evidence>
<sequence>MQKYFLDKTTGSMPLYSQVKEILIHDIKTGKYPVNEMIPSETELQEMFGVSRPTIRYAIDSLVSEGYVIKERPKGTRVLAPKIIENLNKITGFTQEMKERNIQYSIEKVEIQKILANDEICSKLEIPLNSTVFLLHRVYYIENEPLASINDYLPLELDLSMDSNIYKDSLYKYLEEKKNIIISQVHEDIQVGYADKSLAEELKMKNSDALLKRTRLSRDQNNRIIEYVVTHYRPDKYMYSVSFSR</sequence>
<dbReference type="Pfam" id="PF07702">
    <property type="entry name" value="UTRA"/>
    <property type="match status" value="1"/>
</dbReference>
<keyword evidence="3" id="KW-0804">Transcription</keyword>
<dbReference type="PRINTS" id="PR00035">
    <property type="entry name" value="HTHGNTR"/>
</dbReference>
<dbReference type="SUPFAM" id="SSF64288">
    <property type="entry name" value="Chorismate lyase-like"/>
    <property type="match status" value="1"/>
</dbReference>
<dbReference type="AlphaFoldDB" id="A0A7X9RKQ1"/>
<evidence type="ECO:0000256" key="1">
    <source>
        <dbReference type="ARBA" id="ARBA00023015"/>
    </source>
</evidence>
<dbReference type="InterPro" id="IPR028978">
    <property type="entry name" value="Chorismate_lyase_/UTRA_dom_sf"/>
</dbReference>
<dbReference type="GO" id="GO:0003700">
    <property type="term" value="F:DNA-binding transcription factor activity"/>
    <property type="evidence" value="ECO:0007669"/>
    <property type="project" value="InterPro"/>
</dbReference>
<dbReference type="SMART" id="SM00345">
    <property type="entry name" value="HTH_GNTR"/>
    <property type="match status" value="1"/>
</dbReference>
<dbReference type="Gene3D" id="1.10.10.10">
    <property type="entry name" value="Winged helix-like DNA-binding domain superfamily/Winged helix DNA-binding domain"/>
    <property type="match status" value="1"/>
</dbReference>
<dbReference type="InterPro" id="IPR050679">
    <property type="entry name" value="Bact_HTH_transcr_reg"/>
</dbReference>
<organism evidence="5 6">
    <name type="scientific">Faecalicoccus pleomorphus</name>
    <dbReference type="NCBI Taxonomy" id="1323"/>
    <lineage>
        <taxon>Bacteria</taxon>
        <taxon>Bacillati</taxon>
        <taxon>Bacillota</taxon>
        <taxon>Erysipelotrichia</taxon>
        <taxon>Erysipelotrichales</taxon>
        <taxon>Erysipelotrichaceae</taxon>
        <taxon>Faecalicoccus</taxon>
    </lineage>
</organism>
<comment type="caution">
    <text evidence="5">The sequence shown here is derived from an EMBL/GenBank/DDBJ whole genome shotgun (WGS) entry which is preliminary data.</text>
</comment>
<evidence type="ECO:0000256" key="2">
    <source>
        <dbReference type="ARBA" id="ARBA00023125"/>
    </source>
</evidence>
<name>A0A7X9RKQ1_9FIRM</name>
<dbReference type="Gene3D" id="3.40.1410.10">
    <property type="entry name" value="Chorismate lyase-like"/>
    <property type="match status" value="1"/>
</dbReference>
<evidence type="ECO:0000313" key="5">
    <source>
        <dbReference type="EMBL" id="NME45519.1"/>
    </source>
</evidence>
<dbReference type="GO" id="GO:0003677">
    <property type="term" value="F:DNA binding"/>
    <property type="evidence" value="ECO:0007669"/>
    <property type="project" value="UniProtKB-KW"/>
</dbReference>
<dbReference type="InterPro" id="IPR036388">
    <property type="entry name" value="WH-like_DNA-bd_sf"/>
</dbReference>
<dbReference type="PANTHER" id="PTHR44846:SF1">
    <property type="entry name" value="MANNOSYL-D-GLYCERATE TRANSPORT_METABOLISM SYSTEM REPRESSOR MNGR-RELATED"/>
    <property type="match status" value="1"/>
</dbReference>